<organism evidence="1 2">
    <name type="scientific">Undibacterium umbellatum</name>
    <dbReference type="NCBI Taxonomy" id="2762300"/>
    <lineage>
        <taxon>Bacteria</taxon>
        <taxon>Pseudomonadati</taxon>
        <taxon>Pseudomonadota</taxon>
        <taxon>Betaproteobacteria</taxon>
        <taxon>Burkholderiales</taxon>
        <taxon>Oxalobacteraceae</taxon>
        <taxon>Undibacterium</taxon>
    </lineage>
</organism>
<gene>
    <name evidence="1" type="ORF">H8L47_19465</name>
</gene>
<protein>
    <recommendedName>
        <fullName evidence="3">BLUF domain-containing protein</fullName>
    </recommendedName>
</protein>
<sequence>MSVHQLSQHTAMGSAETPIHQAPAVTLADGGSFIPQHYLRYSHTLASLQEIASRVRFADELLIFAHEDKQGMYIQIGMVGRENYERGNTIRPLKLVYGRKWRIDADTPTSEIVQTIFLAIKKMREHEVRELLTLRDETSGKASTPFSTHHDVHVLARFAPPGTPTATTADASEAIVSWLDPVRFGQRRIALLEVNQHRGGSWIVDLALGMLPLARAMEADLPEFNHLALTIVLKELSRSELLHQIMQAMIDHSDRAVEAAFQYQGFARFSRTLDPATIAGLSIAARPYARDARNPAFSEAFKASNYEVDASRAPALGKGRLADINRHKIAQFSNLSGHMPRGLHTAAQSGNPLEAVRDLIVNKRNIA</sequence>
<dbReference type="Proteomes" id="UP000646911">
    <property type="component" value="Unassembled WGS sequence"/>
</dbReference>
<comment type="caution">
    <text evidence="1">The sequence shown here is derived from an EMBL/GenBank/DDBJ whole genome shotgun (WGS) entry which is preliminary data.</text>
</comment>
<dbReference type="RefSeq" id="WP_186955265.1">
    <property type="nucleotide sequence ID" value="NZ_JACOFX010000011.1"/>
</dbReference>
<name>A0ABR6ZDD3_9BURK</name>
<evidence type="ECO:0008006" key="3">
    <source>
        <dbReference type="Google" id="ProtNLM"/>
    </source>
</evidence>
<keyword evidence="2" id="KW-1185">Reference proteome</keyword>
<evidence type="ECO:0000313" key="2">
    <source>
        <dbReference type="Proteomes" id="UP000646911"/>
    </source>
</evidence>
<reference evidence="1 2" key="1">
    <citation type="submission" date="2020-08" db="EMBL/GenBank/DDBJ databases">
        <title>Novel species isolated from subtropical streams in China.</title>
        <authorList>
            <person name="Lu H."/>
        </authorList>
    </citation>
    <scope>NUCLEOTIDE SEQUENCE [LARGE SCALE GENOMIC DNA]</scope>
    <source>
        <strain evidence="1 2">NL8W</strain>
    </source>
</reference>
<accession>A0ABR6ZDD3</accession>
<evidence type="ECO:0000313" key="1">
    <source>
        <dbReference type="EMBL" id="MBC3909750.1"/>
    </source>
</evidence>
<proteinExistence type="predicted"/>
<dbReference type="EMBL" id="JACOFX010000011">
    <property type="protein sequence ID" value="MBC3909750.1"/>
    <property type="molecule type" value="Genomic_DNA"/>
</dbReference>